<dbReference type="OrthoDB" id="8250257at2759"/>
<gene>
    <name evidence="2" type="ORF">AFUS01_LOCUS40284</name>
</gene>
<name>A0A8J2LA84_9HEXA</name>
<dbReference type="AlphaFoldDB" id="A0A8J2LA84"/>
<feature type="signal peptide" evidence="1">
    <location>
        <begin position="1"/>
        <end position="18"/>
    </location>
</feature>
<protein>
    <submittedName>
        <fullName evidence="2">Uncharacterized protein</fullName>
    </submittedName>
</protein>
<accession>A0A8J2LA84</accession>
<comment type="caution">
    <text evidence="2">The sequence shown here is derived from an EMBL/GenBank/DDBJ whole genome shotgun (WGS) entry which is preliminary data.</text>
</comment>
<feature type="chain" id="PRO_5035179550" evidence="1">
    <location>
        <begin position="19"/>
        <end position="36"/>
    </location>
</feature>
<keyword evidence="1" id="KW-0732">Signal</keyword>
<evidence type="ECO:0000313" key="3">
    <source>
        <dbReference type="Proteomes" id="UP000708208"/>
    </source>
</evidence>
<proteinExistence type="predicted"/>
<sequence length="36" mass="3906">MFSVLVVAFLMAVAKSDAIQIDINYSADPSLKNFAD</sequence>
<feature type="non-terminal residue" evidence="2">
    <location>
        <position position="1"/>
    </location>
</feature>
<dbReference type="Proteomes" id="UP000708208">
    <property type="component" value="Unassembled WGS sequence"/>
</dbReference>
<reference evidence="2" key="1">
    <citation type="submission" date="2021-06" db="EMBL/GenBank/DDBJ databases">
        <authorList>
            <person name="Hodson N. C."/>
            <person name="Mongue J. A."/>
            <person name="Jaron S. K."/>
        </authorList>
    </citation>
    <scope>NUCLEOTIDE SEQUENCE</scope>
</reference>
<evidence type="ECO:0000313" key="2">
    <source>
        <dbReference type="EMBL" id="CAG7830485.1"/>
    </source>
</evidence>
<keyword evidence="3" id="KW-1185">Reference proteome</keyword>
<dbReference type="EMBL" id="CAJVCH010556064">
    <property type="protein sequence ID" value="CAG7830485.1"/>
    <property type="molecule type" value="Genomic_DNA"/>
</dbReference>
<evidence type="ECO:0000256" key="1">
    <source>
        <dbReference type="SAM" id="SignalP"/>
    </source>
</evidence>
<organism evidence="2 3">
    <name type="scientific">Allacma fusca</name>
    <dbReference type="NCBI Taxonomy" id="39272"/>
    <lineage>
        <taxon>Eukaryota</taxon>
        <taxon>Metazoa</taxon>
        <taxon>Ecdysozoa</taxon>
        <taxon>Arthropoda</taxon>
        <taxon>Hexapoda</taxon>
        <taxon>Collembola</taxon>
        <taxon>Symphypleona</taxon>
        <taxon>Sminthuridae</taxon>
        <taxon>Allacma</taxon>
    </lineage>
</organism>